<dbReference type="AlphaFoldDB" id="A0A1G5NI18"/>
<dbReference type="InterPro" id="IPR017853">
    <property type="entry name" value="GH"/>
</dbReference>
<evidence type="ECO:0000256" key="1">
    <source>
        <dbReference type="ARBA" id="ARBA00010646"/>
    </source>
</evidence>
<dbReference type="GO" id="GO:0003796">
    <property type="term" value="F:lysozyme activity"/>
    <property type="evidence" value="ECO:0007669"/>
    <property type="project" value="InterPro"/>
</dbReference>
<sequence length="267" mass="30440">MKGRSLGTAYMTRAFPVSYRRLAPAFFAALLLAGCGGAAIKYLPDSDPHPGVARAHAMPVQGIDISKYQGDIDWNRVRADGIRFAYIKVSEGGDHVDENFYDNWEAAARAGVPRGAYHFMYWCRTAAEQALWYQLAVPQDKTQLPPVLDLEWNHQSQSCPHKISKEEALAKIDVILKAMEEHTGKKPIIYTDINFHKDILEGRYKDYPFWLRSVAAEPKERFKNRPFLFWQFTATGRVDGIKGAVDRNAFNGDEKTWRRWLKSQTGL</sequence>
<dbReference type="CDD" id="cd06413">
    <property type="entry name" value="GH25_muramidase_1"/>
    <property type="match status" value="1"/>
</dbReference>
<dbReference type="SUPFAM" id="SSF51445">
    <property type="entry name" value="(Trans)glycosidases"/>
    <property type="match status" value="1"/>
</dbReference>
<keyword evidence="5" id="KW-1185">Reference proteome</keyword>
<dbReference type="PANTHER" id="PTHR34135">
    <property type="entry name" value="LYSOZYME"/>
    <property type="match status" value="1"/>
</dbReference>
<gene>
    <name evidence="4" type="ORF">SAMN03080610_02080</name>
</gene>
<dbReference type="GO" id="GO:0016998">
    <property type="term" value="P:cell wall macromolecule catabolic process"/>
    <property type="evidence" value="ECO:0007669"/>
    <property type="project" value="InterPro"/>
</dbReference>
<proteinExistence type="inferred from homology"/>
<protein>
    <submittedName>
        <fullName evidence="4">Lysozyme</fullName>
    </submittedName>
</protein>
<accession>A0A1G5NI18</accession>
<dbReference type="PROSITE" id="PS51904">
    <property type="entry name" value="GLYCOSYL_HYDROL_F25_2"/>
    <property type="match status" value="1"/>
</dbReference>
<dbReference type="GO" id="GO:0016052">
    <property type="term" value="P:carbohydrate catabolic process"/>
    <property type="evidence" value="ECO:0007669"/>
    <property type="project" value="TreeGrafter"/>
</dbReference>
<dbReference type="InterPro" id="IPR002053">
    <property type="entry name" value="Glyco_hydro_25"/>
</dbReference>
<dbReference type="EMBL" id="FMVW01000004">
    <property type="protein sequence ID" value="SCZ37045.1"/>
    <property type="molecule type" value="Genomic_DNA"/>
</dbReference>
<evidence type="ECO:0000313" key="5">
    <source>
        <dbReference type="Proteomes" id="UP000199347"/>
    </source>
</evidence>
<dbReference type="Pfam" id="PF01183">
    <property type="entry name" value="Glyco_hydro_25"/>
    <property type="match status" value="1"/>
</dbReference>
<organism evidence="4 5">
    <name type="scientific">Afifella marina DSM 2698</name>
    <dbReference type="NCBI Taxonomy" id="1120955"/>
    <lineage>
        <taxon>Bacteria</taxon>
        <taxon>Pseudomonadati</taxon>
        <taxon>Pseudomonadota</taxon>
        <taxon>Alphaproteobacteria</taxon>
        <taxon>Hyphomicrobiales</taxon>
        <taxon>Afifellaceae</taxon>
        <taxon>Afifella</taxon>
    </lineage>
</organism>
<dbReference type="STRING" id="1120955.SAMN03080610_02080"/>
<name>A0A1G5NI18_AFIMA</name>
<dbReference type="GO" id="GO:0009253">
    <property type="term" value="P:peptidoglycan catabolic process"/>
    <property type="evidence" value="ECO:0007669"/>
    <property type="project" value="InterPro"/>
</dbReference>
<dbReference type="Gene3D" id="3.20.20.80">
    <property type="entry name" value="Glycosidases"/>
    <property type="match status" value="1"/>
</dbReference>
<dbReference type="PANTHER" id="PTHR34135:SF2">
    <property type="entry name" value="LYSOZYME"/>
    <property type="match status" value="1"/>
</dbReference>
<dbReference type="SMART" id="SM00641">
    <property type="entry name" value="Glyco_25"/>
    <property type="match status" value="1"/>
</dbReference>
<dbReference type="PROSITE" id="PS51257">
    <property type="entry name" value="PROKAR_LIPOPROTEIN"/>
    <property type="match status" value="1"/>
</dbReference>
<evidence type="ECO:0000313" key="4">
    <source>
        <dbReference type="EMBL" id="SCZ37045.1"/>
    </source>
</evidence>
<dbReference type="InterPro" id="IPR018077">
    <property type="entry name" value="Glyco_hydro_fam25_subgr"/>
</dbReference>
<reference evidence="4 5" key="1">
    <citation type="submission" date="2016-10" db="EMBL/GenBank/DDBJ databases">
        <authorList>
            <person name="de Groot N.N."/>
        </authorList>
    </citation>
    <scope>NUCLEOTIDE SEQUENCE [LARGE SCALE GENOMIC DNA]</scope>
    <source>
        <strain evidence="4 5">DSM 2698</strain>
    </source>
</reference>
<evidence type="ECO:0000256" key="3">
    <source>
        <dbReference type="ARBA" id="ARBA00023295"/>
    </source>
</evidence>
<keyword evidence="3" id="KW-0326">Glycosidase</keyword>
<dbReference type="Proteomes" id="UP000199347">
    <property type="component" value="Unassembled WGS sequence"/>
</dbReference>
<comment type="similarity">
    <text evidence="1">Belongs to the glycosyl hydrolase 25 family.</text>
</comment>
<keyword evidence="2" id="KW-0378">Hydrolase</keyword>
<evidence type="ECO:0000256" key="2">
    <source>
        <dbReference type="ARBA" id="ARBA00022801"/>
    </source>
</evidence>